<dbReference type="AlphaFoldDB" id="A0AA86J9L5"/>
<keyword evidence="4" id="KW-1133">Transmembrane helix</keyword>
<dbReference type="Proteomes" id="UP001329151">
    <property type="component" value="Chromosome"/>
</dbReference>
<reference evidence="5 6" key="1">
    <citation type="submission" date="2023-10" db="EMBL/GenBank/DDBJ databases">
        <title>Complete Genome Sequence of Limnobacter thiooxidans CS-K2T, Isolated from freshwater lake sediments in Bavaria, Germany.</title>
        <authorList>
            <person name="Naruki M."/>
            <person name="Watanabe A."/>
            <person name="Warashina T."/>
            <person name="Morita T."/>
            <person name="Arakawa K."/>
        </authorList>
    </citation>
    <scope>NUCLEOTIDE SEQUENCE [LARGE SCALE GENOMIC DNA]</scope>
    <source>
        <strain evidence="5 6">CS-K2</strain>
    </source>
</reference>
<keyword evidence="6" id="KW-1185">Reference proteome</keyword>
<gene>
    <name evidence="5" type="ORF">RGQ30_27560</name>
</gene>
<feature type="transmembrane region" description="Helical" evidence="4">
    <location>
        <begin position="333"/>
        <end position="354"/>
    </location>
</feature>
<feature type="transmembrane region" description="Helical" evidence="4">
    <location>
        <begin position="6"/>
        <end position="32"/>
    </location>
</feature>
<dbReference type="InterPro" id="IPR029044">
    <property type="entry name" value="Nucleotide-diphossugar_trans"/>
</dbReference>
<dbReference type="KEGG" id="lto:RGQ30_27560"/>
<evidence type="ECO:0000256" key="1">
    <source>
        <dbReference type="ARBA" id="ARBA00006739"/>
    </source>
</evidence>
<name>A0AA86J9L5_9BURK</name>
<keyword evidence="3" id="KW-0808">Transferase</keyword>
<keyword evidence="4" id="KW-0472">Membrane</keyword>
<sequence length="401" mass="44109">MSIAESSVLAMTVLLGIPVFWFCIQIAAACFFRQQFEKTIEMQFENLPHRITVLVPAHNESANMLPTLRAVLAQASESIHILVVADNCNDDTAEVARQEGVEVIERHNTALRGKGYALDFGIRHLKANPPQVVIVLDADCLPENGVLAKLANRAMSTSRPVQALYLMNNLHSPGLKEKIAEFAWLVKNHVRPKGLHNMGLPCHLTGSGMAFTWEVLQGVSLATGDIVEDMKLGMTLTTQGQAPLFSEDTVVTSAFPNNREGVASQRTRWEHGHLAMMWHEGLPKLLKGLISRDMALVGLSLDLCIPPLALLVTAVLAWELLTGIYALASGNSAAFLISLVYLLAIASSVGLAWLKFGRAVVTGRELLMAPVYVLAKLPVYARFLFRRQAEWVRSKRDNETK</sequence>
<dbReference type="CDD" id="cd06438">
    <property type="entry name" value="EpsO_like"/>
    <property type="match status" value="1"/>
</dbReference>
<dbReference type="PANTHER" id="PTHR43630:SF1">
    <property type="entry name" value="POLY-BETA-1,6-N-ACETYL-D-GLUCOSAMINE SYNTHASE"/>
    <property type="match status" value="1"/>
</dbReference>
<protein>
    <submittedName>
        <fullName evidence="5">Glycosyltransferase family 2 protein</fullName>
    </submittedName>
</protein>
<dbReference type="EMBL" id="AP028947">
    <property type="protein sequence ID" value="BET27255.1"/>
    <property type="molecule type" value="Genomic_DNA"/>
</dbReference>
<dbReference type="PANTHER" id="PTHR43630">
    <property type="entry name" value="POLY-BETA-1,6-N-ACETYL-D-GLUCOSAMINE SYNTHASE"/>
    <property type="match status" value="1"/>
</dbReference>
<evidence type="ECO:0000313" key="6">
    <source>
        <dbReference type="Proteomes" id="UP001329151"/>
    </source>
</evidence>
<evidence type="ECO:0000256" key="2">
    <source>
        <dbReference type="ARBA" id="ARBA00022676"/>
    </source>
</evidence>
<feature type="transmembrane region" description="Helical" evidence="4">
    <location>
        <begin position="294"/>
        <end position="321"/>
    </location>
</feature>
<comment type="similarity">
    <text evidence="1">Belongs to the glycosyltransferase 2 family.</text>
</comment>
<organism evidence="5 6">
    <name type="scientific">Limnobacter thiooxidans</name>
    <dbReference type="NCBI Taxonomy" id="131080"/>
    <lineage>
        <taxon>Bacteria</taxon>
        <taxon>Pseudomonadati</taxon>
        <taxon>Pseudomonadota</taxon>
        <taxon>Betaproteobacteria</taxon>
        <taxon>Burkholderiales</taxon>
        <taxon>Burkholderiaceae</taxon>
        <taxon>Limnobacter</taxon>
    </lineage>
</organism>
<dbReference type="GO" id="GO:0016757">
    <property type="term" value="F:glycosyltransferase activity"/>
    <property type="evidence" value="ECO:0007669"/>
    <property type="project" value="UniProtKB-KW"/>
</dbReference>
<evidence type="ECO:0000313" key="5">
    <source>
        <dbReference type="EMBL" id="BET27255.1"/>
    </source>
</evidence>
<proteinExistence type="inferred from homology"/>
<evidence type="ECO:0000256" key="4">
    <source>
        <dbReference type="SAM" id="Phobius"/>
    </source>
</evidence>
<dbReference type="SUPFAM" id="SSF53448">
    <property type="entry name" value="Nucleotide-diphospho-sugar transferases"/>
    <property type="match status" value="1"/>
</dbReference>
<dbReference type="Gene3D" id="3.90.550.10">
    <property type="entry name" value="Spore Coat Polysaccharide Biosynthesis Protein SpsA, Chain A"/>
    <property type="match status" value="1"/>
</dbReference>
<accession>A0AA86J9L5</accession>
<dbReference type="Pfam" id="PF13641">
    <property type="entry name" value="Glyco_tranf_2_3"/>
    <property type="match status" value="1"/>
</dbReference>
<keyword evidence="2" id="KW-0328">Glycosyltransferase</keyword>
<evidence type="ECO:0000256" key="3">
    <source>
        <dbReference type="ARBA" id="ARBA00022679"/>
    </source>
</evidence>
<dbReference type="RefSeq" id="WP_130557646.1">
    <property type="nucleotide sequence ID" value="NZ_AP028947.1"/>
</dbReference>
<keyword evidence="4" id="KW-0812">Transmembrane</keyword>